<dbReference type="Pfam" id="PF00398">
    <property type="entry name" value="RrnaAD"/>
    <property type="match status" value="1"/>
</dbReference>
<feature type="domain" description="Ribosomal RNA adenine methylase transferase N-terminal" evidence="8">
    <location>
        <begin position="22"/>
        <end position="189"/>
    </location>
</feature>
<comment type="similarity">
    <text evidence="7">Belongs to the class I-like SAM-binding methyltransferase superfamily. rRNA adenine N(6)-methyltransferase family.</text>
</comment>
<dbReference type="AlphaFoldDB" id="A0A8J8MQ69"/>
<dbReference type="PANTHER" id="PTHR11727">
    <property type="entry name" value="DIMETHYLADENOSINE TRANSFERASE"/>
    <property type="match status" value="1"/>
</dbReference>
<dbReference type="InterPro" id="IPR020598">
    <property type="entry name" value="rRNA_Ade_methylase_Trfase_N"/>
</dbReference>
<dbReference type="SUPFAM" id="SSF53335">
    <property type="entry name" value="S-adenosyl-L-methionine-dependent methyltransferases"/>
    <property type="match status" value="1"/>
</dbReference>
<sequence length="298" mass="35312">MFNKNNQIRLKDSQNFLRSKKLVTELIEESNISEYNIVIEIGGGKGIITEQLVKRCRRLYVIEYDFDLYKSLKDKFYDIKNIKIIHGDFLEFKLPVEYKYKIFSSIPYNITAAILSKLTSATNPPEDIYIVVQREAAKKYAGNPYNRESMQSLLLKPYFDINIIRNLKRTDFKPVPSIDSVFMCIKRRENILVKKDWKDLYLDFIAYIFSNIGKDMKSRCKGIFSYKQMKRLSNDIGFQITDSPTCLSHEQWLKVFQYYIIGVSDEKKERINNAYLNLIKEQNKIDKLYRSRKLTKEL</sequence>
<evidence type="ECO:0000256" key="3">
    <source>
        <dbReference type="ARBA" id="ARBA00022679"/>
    </source>
</evidence>
<keyword evidence="10" id="KW-1185">Reference proteome</keyword>
<reference evidence="9" key="1">
    <citation type="submission" date="2020-07" db="EMBL/GenBank/DDBJ databases">
        <title>Vallitalea pronyensis genome.</title>
        <authorList>
            <person name="Postec A."/>
        </authorList>
    </citation>
    <scope>NUCLEOTIDE SEQUENCE</scope>
    <source>
        <strain evidence="9">FatNI3</strain>
    </source>
</reference>
<dbReference type="InterPro" id="IPR001737">
    <property type="entry name" value="KsgA/Erm"/>
</dbReference>
<keyword evidence="5 7" id="KW-0694">RNA-binding</keyword>
<evidence type="ECO:0000256" key="4">
    <source>
        <dbReference type="ARBA" id="ARBA00022691"/>
    </source>
</evidence>
<organism evidence="9 10">
    <name type="scientific">Vallitalea pronyensis</name>
    <dbReference type="NCBI Taxonomy" id="1348613"/>
    <lineage>
        <taxon>Bacteria</taxon>
        <taxon>Bacillati</taxon>
        <taxon>Bacillota</taxon>
        <taxon>Clostridia</taxon>
        <taxon>Lachnospirales</taxon>
        <taxon>Vallitaleaceae</taxon>
        <taxon>Vallitalea</taxon>
    </lineage>
</organism>
<name>A0A8J8MQ69_9FIRM</name>
<dbReference type="Gene3D" id="1.10.8.100">
    <property type="entry name" value="Ribosomal RNA adenine dimethylase-like, domain 2"/>
    <property type="match status" value="1"/>
</dbReference>
<dbReference type="SMART" id="SM00650">
    <property type="entry name" value="rADc"/>
    <property type="match status" value="1"/>
</dbReference>
<dbReference type="RefSeq" id="WP_212696107.1">
    <property type="nucleotide sequence ID" value="NZ_CP058649.1"/>
</dbReference>
<evidence type="ECO:0000256" key="7">
    <source>
        <dbReference type="PROSITE-ProRule" id="PRU01026"/>
    </source>
</evidence>
<dbReference type="EMBL" id="CP058649">
    <property type="protein sequence ID" value="QUI25403.1"/>
    <property type="molecule type" value="Genomic_DNA"/>
</dbReference>
<evidence type="ECO:0000256" key="2">
    <source>
        <dbReference type="ARBA" id="ARBA00022603"/>
    </source>
</evidence>
<dbReference type="PROSITE" id="PS01131">
    <property type="entry name" value="RRNA_A_DIMETH"/>
    <property type="match status" value="1"/>
</dbReference>
<keyword evidence="2 7" id="KW-0489">Methyltransferase</keyword>
<dbReference type="PANTHER" id="PTHR11727:SF7">
    <property type="entry name" value="DIMETHYLADENOSINE TRANSFERASE-RELATED"/>
    <property type="match status" value="1"/>
</dbReference>
<keyword evidence="3 7" id="KW-0808">Transferase</keyword>
<dbReference type="GO" id="GO:0005829">
    <property type="term" value="C:cytosol"/>
    <property type="evidence" value="ECO:0007669"/>
    <property type="project" value="TreeGrafter"/>
</dbReference>
<feature type="binding site" evidence="7">
    <location>
        <position position="63"/>
    </location>
    <ligand>
        <name>S-adenosyl-L-methionine</name>
        <dbReference type="ChEBI" id="CHEBI:59789"/>
    </ligand>
</feature>
<dbReference type="GO" id="GO:0003723">
    <property type="term" value="F:RNA binding"/>
    <property type="evidence" value="ECO:0007669"/>
    <property type="project" value="UniProtKB-UniRule"/>
</dbReference>
<evidence type="ECO:0000256" key="1">
    <source>
        <dbReference type="ARBA" id="ARBA00016505"/>
    </source>
</evidence>
<dbReference type="KEGG" id="vpy:HZI73_25260"/>
<accession>A0A8J8MQ69</accession>
<protein>
    <recommendedName>
        <fullName evidence="1">rRNA adenine N-6-methyltransferase</fullName>
    </recommendedName>
    <alternativeName>
        <fullName evidence="6">Macrolide-lincosamide-streptogramin B resistance protein</fullName>
    </alternativeName>
</protein>
<evidence type="ECO:0000256" key="6">
    <source>
        <dbReference type="ARBA" id="ARBA00029941"/>
    </source>
</evidence>
<dbReference type="Proteomes" id="UP000683246">
    <property type="component" value="Chromosome"/>
</dbReference>
<feature type="binding site" evidence="7">
    <location>
        <position position="105"/>
    </location>
    <ligand>
        <name>S-adenosyl-L-methionine</name>
        <dbReference type="ChEBI" id="CHEBI:59789"/>
    </ligand>
</feature>
<evidence type="ECO:0000256" key="5">
    <source>
        <dbReference type="ARBA" id="ARBA00022884"/>
    </source>
</evidence>
<dbReference type="PROSITE" id="PS51689">
    <property type="entry name" value="SAM_RNA_A_N6_MT"/>
    <property type="match status" value="1"/>
</dbReference>
<keyword evidence="4 7" id="KW-0949">S-adenosyl-L-methionine</keyword>
<dbReference type="NCBIfam" id="NF000499">
    <property type="entry name" value="Erm23S_rRNA_broad"/>
    <property type="match status" value="1"/>
</dbReference>
<proteinExistence type="inferred from homology"/>
<dbReference type="Gene3D" id="3.40.50.150">
    <property type="entry name" value="Vaccinia Virus protein VP39"/>
    <property type="match status" value="1"/>
</dbReference>
<dbReference type="InterPro" id="IPR029063">
    <property type="entry name" value="SAM-dependent_MTases_sf"/>
</dbReference>
<feature type="binding site" evidence="7">
    <location>
        <position position="42"/>
    </location>
    <ligand>
        <name>S-adenosyl-L-methionine</name>
        <dbReference type="ChEBI" id="CHEBI:59789"/>
    </ligand>
</feature>
<gene>
    <name evidence="9" type="primary">erm</name>
    <name evidence="9" type="ORF">HZI73_25260</name>
</gene>
<evidence type="ECO:0000313" key="9">
    <source>
        <dbReference type="EMBL" id="QUI25403.1"/>
    </source>
</evidence>
<feature type="binding site" evidence="7">
    <location>
        <position position="88"/>
    </location>
    <ligand>
        <name>S-adenosyl-L-methionine</name>
        <dbReference type="ChEBI" id="CHEBI:59789"/>
    </ligand>
</feature>
<evidence type="ECO:0000259" key="8">
    <source>
        <dbReference type="SMART" id="SM00650"/>
    </source>
</evidence>
<dbReference type="InterPro" id="IPR023165">
    <property type="entry name" value="rRNA_Ade_diMease-like_C"/>
</dbReference>
<evidence type="ECO:0000313" key="10">
    <source>
        <dbReference type="Proteomes" id="UP000683246"/>
    </source>
</evidence>
<dbReference type="GO" id="GO:0000179">
    <property type="term" value="F:rRNA (adenine-N6,N6-)-dimethyltransferase activity"/>
    <property type="evidence" value="ECO:0007669"/>
    <property type="project" value="UniProtKB-UniRule"/>
</dbReference>
<feature type="binding site" evidence="7">
    <location>
        <position position="15"/>
    </location>
    <ligand>
        <name>S-adenosyl-L-methionine</name>
        <dbReference type="ChEBI" id="CHEBI:59789"/>
    </ligand>
</feature>
<feature type="binding site" evidence="7">
    <location>
        <position position="17"/>
    </location>
    <ligand>
        <name>S-adenosyl-L-methionine</name>
        <dbReference type="ChEBI" id="CHEBI:59789"/>
    </ligand>
</feature>
<dbReference type="InterPro" id="IPR020596">
    <property type="entry name" value="rRNA_Ade_Mease_Trfase_CS"/>
</dbReference>